<proteinExistence type="inferred from homology"/>
<keyword evidence="5" id="KW-0735">Signal-anchor</keyword>
<dbReference type="SUPFAM" id="SSF52540">
    <property type="entry name" value="P-loop containing nucleoside triphosphate hydrolases"/>
    <property type="match status" value="1"/>
</dbReference>
<dbReference type="InterPro" id="IPR009729">
    <property type="entry name" value="Gal-3-0_sulfotransfrase"/>
</dbReference>
<evidence type="ECO:0000256" key="8">
    <source>
        <dbReference type="ARBA" id="ARBA00023136"/>
    </source>
</evidence>
<evidence type="ECO:0000256" key="4">
    <source>
        <dbReference type="ARBA" id="ARBA00022692"/>
    </source>
</evidence>
<evidence type="ECO:0000256" key="7">
    <source>
        <dbReference type="ARBA" id="ARBA00023034"/>
    </source>
</evidence>
<comment type="similarity">
    <text evidence="2">Belongs to the galactose-3-O-sulfotransferase family.</text>
</comment>
<organism evidence="11 12">
    <name type="scientific">Cloeon dipterum</name>
    <dbReference type="NCBI Taxonomy" id="197152"/>
    <lineage>
        <taxon>Eukaryota</taxon>
        <taxon>Metazoa</taxon>
        <taxon>Ecdysozoa</taxon>
        <taxon>Arthropoda</taxon>
        <taxon>Hexapoda</taxon>
        <taxon>Insecta</taxon>
        <taxon>Pterygota</taxon>
        <taxon>Palaeoptera</taxon>
        <taxon>Ephemeroptera</taxon>
        <taxon>Pisciforma</taxon>
        <taxon>Baetidae</taxon>
        <taxon>Cloeon</taxon>
    </lineage>
</organism>
<keyword evidence="3" id="KW-0808">Transferase</keyword>
<dbReference type="Pfam" id="PF06990">
    <property type="entry name" value="Gal-3-0_sulfotr"/>
    <property type="match status" value="1"/>
</dbReference>
<evidence type="ECO:0000313" key="11">
    <source>
        <dbReference type="EMBL" id="CAB3378647.1"/>
    </source>
</evidence>
<reference evidence="11 12" key="1">
    <citation type="submission" date="2020-04" db="EMBL/GenBank/DDBJ databases">
        <authorList>
            <person name="Alioto T."/>
            <person name="Alioto T."/>
            <person name="Gomez Garrido J."/>
        </authorList>
    </citation>
    <scope>NUCLEOTIDE SEQUENCE [LARGE SCALE GENOMIC DNA]</scope>
</reference>
<sequence>MSSFFMCCERIMQHPHCPLFVRIYGFCCAEESFRFGMAAGMSGGVGVGRVLGIAAAKRARLFCYLLPCSLILIFVAAHSRMSGGGGGGGMLPMCLPQTKVGFLKMHKCASSTVQNILFRYGEAHDLNFVLPSKNNYLGKEVPFNRTQIADVPWSGIGYDIFAVHTVWNFAEVQALLGPAATFISIVRDPVDLFESLYTYARWDQLFKMSLYRFARAVSLNTTRSQDFLTVGAGYSGHNQMLHDFGLPEKDSYSVAKVRKKIADIEQEFDLVMVAEDLDASLVLLSETLCWPLEAMVALPVNVRFPQYKQPLDEQTRALLRDWLWADQMLYQHFKRLFHRRKHEFGEVRLHEAMQRLRKLNHAAREMCGVSETNFDNSNGVFRPSNNLVKGYEVNHVTDCINMARSELSYIDILRNKQVEKAKNV</sequence>
<evidence type="ECO:0000256" key="2">
    <source>
        <dbReference type="ARBA" id="ARBA00008124"/>
    </source>
</evidence>
<evidence type="ECO:0000313" key="12">
    <source>
        <dbReference type="Proteomes" id="UP000494165"/>
    </source>
</evidence>
<keyword evidence="4 10" id="KW-0812">Transmembrane</keyword>
<dbReference type="EMBL" id="CADEPI010000169">
    <property type="protein sequence ID" value="CAB3378647.1"/>
    <property type="molecule type" value="Genomic_DNA"/>
</dbReference>
<dbReference type="Gene3D" id="3.40.50.300">
    <property type="entry name" value="P-loop containing nucleotide triphosphate hydrolases"/>
    <property type="match status" value="1"/>
</dbReference>
<evidence type="ECO:0008006" key="13">
    <source>
        <dbReference type="Google" id="ProtNLM"/>
    </source>
</evidence>
<dbReference type="GO" id="GO:0001733">
    <property type="term" value="F:galactosylceramide sulfotransferase activity"/>
    <property type="evidence" value="ECO:0007669"/>
    <property type="project" value="InterPro"/>
</dbReference>
<accession>A0A8S1D8N1</accession>
<dbReference type="Proteomes" id="UP000494165">
    <property type="component" value="Unassembled WGS sequence"/>
</dbReference>
<gene>
    <name evidence="11" type="ORF">CLODIP_2_CD15084</name>
</gene>
<keyword evidence="6 10" id="KW-1133">Transmembrane helix</keyword>
<dbReference type="PANTHER" id="PTHR14647">
    <property type="entry name" value="GALACTOSE-3-O-SULFOTRANSFERASE"/>
    <property type="match status" value="1"/>
</dbReference>
<keyword evidence="9" id="KW-0325">Glycoprotein</keyword>
<dbReference type="OrthoDB" id="514299at2759"/>
<evidence type="ECO:0000256" key="10">
    <source>
        <dbReference type="SAM" id="Phobius"/>
    </source>
</evidence>
<keyword evidence="7" id="KW-0333">Golgi apparatus</keyword>
<protein>
    <recommendedName>
        <fullName evidence="13">Sulfotransferase domain-containing protein</fullName>
    </recommendedName>
</protein>
<evidence type="ECO:0000256" key="3">
    <source>
        <dbReference type="ARBA" id="ARBA00022679"/>
    </source>
</evidence>
<keyword evidence="8 10" id="KW-0472">Membrane</keyword>
<keyword evidence="12" id="KW-1185">Reference proteome</keyword>
<evidence type="ECO:0000256" key="5">
    <source>
        <dbReference type="ARBA" id="ARBA00022968"/>
    </source>
</evidence>
<evidence type="ECO:0000256" key="1">
    <source>
        <dbReference type="ARBA" id="ARBA00004323"/>
    </source>
</evidence>
<dbReference type="GO" id="GO:0009247">
    <property type="term" value="P:glycolipid biosynthetic process"/>
    <property type="evidence" value="ECO:0007669"/>
    <property type="project" value="InterPro"/>
</dbReference>
<dbReference type="AlphaFoldDB" id="A0A8S1D8N1"/>
<dbReference type="GO" id="GO:0000139">
    <property type="term" value="C:Golgi membrane"/>
    <property type="evidence" value="ECO:0007669"/>
    <property type="project" value="UniProtKB-SubCell"/>
</dbReference>
<evidence type="ECO:0000256" key="9">
    <source>
        <dbReference type="ARBA" id="ARBA00023180"/>
    </source>
</evidence>
<name>A0A8S1D8N1_9INSE</name>
<evidence type="ECO:0000256" key="6">
    <source>
        <dbReference type="ARBA" id="ARBA00022989"/>
    </source>
</evidence>
<dbReference type="InterPro" id="IPR027417">
    <property type="entry name" value="P-loop_NTPase"/>
</dbReference>
<comment type="caution">
    <text evidence="11">The sequence shown here is derived from an EMBL/GenBank/DDBJ whole genome shotgun (WGS) entry which is preliminary data.</text>
</comment>
<comment type="subcellular location">
    <subcellularLocation>
        <location evidence="1">Golgi apparatus membrane</location>
        <topology evidence="1">Single-pass type II membrane protein</topology>
    </subcellularLocation>
</comment>
<dbReference type="PANTHER" id="PTHR14647:SF87">
    <property type="entry name" value="PUTATIVE-RELATED"/>
    <property type="match status" value="1"/>
</dbReference>
<feature type="transmembrane region" description="Helical" evidence="10">
    <location>
        <begin position="59"/>
        <end position="77"/>
    </location>
</feature>